<reference evidence="1 2" key="1">
    <citation type="submission" date="2014-08" db="EMBL/GenBank/DDBJ databases">
        <authorList>
            <person name="Hassan Y.I."/>
            <person name="Lepp D."/>
            <person name="Zhou T."/>
        </authorList>
    </citation>
    <scope>NUCLEOTIDE SEQUENCE [LARGE SCALE GENOMIC DNA]</scope>
    <source>
        <strain evidence="1 2">IFO13584</strain>
    </source>
</reference>
<dbReference type="Proteomes" id="UP000028981">
    <property type="component" value="Unassembled WGS sequence"/>
</dbReference>
<evidence type="ECO:0000313" key="1">
    <source>
        <dbReference type="EMBL" id="KFL32618.1"/>
    </source>
</evidence>
<accession>A0A087M6W5</accession>
<dbReference type="AlphaFoldDB" id="A0A087M6W5"/>
<protein>
    <submittedName>
        <fullName evidence="1">Uncharacterized protein</fullName>
    </submittedName>
</protein>
<organism evidence="1 2">
    <name type="scientific">Devosia riboflavina</name>
    <dbReference type="NCBI Taxonomy" id="46914"/>
    <lineage>
        <taxon>Bacteria</taxon>
        <taxon>Pseudomonadati</taxon>
        <taxon>Pseudomonadota</taxon>
        <taxon>Alphaproteobacteria</taxon>
        <taxon>Hyphomicrobiales</taxon>
        <taxon>Devosiaceae</taxon>
        <taxon>Devosia</taxon>
    </lineage>
</organism>
<gene>
    <name evidence="1" type="ORF">JP75_00160</name>
</gene>
<dbReference type="RefSeq" id="WP_035077506.1">
    <property type="nucleotide sequence ID" value="NZ_JQGC01000001.1"/>
</dbReference>
<keyword evidence="2" id="KW-1185">Reference proteome</keyword>
<proteinExistence type="predicted"/>
<evidence type="ECO:0000313" key="2">
    <source>
        <dbReference type="Proteomes" id="UP000028981"/>
    </source>
</evidence>
<comment type="caution">
    <text evidence="1">The sequence shown here is derived from an EMBL/GenBank/DDBJ whole genome shotgun (WGS) entry which is preliminary data.</text>
</comment>
<name>A0A087M6W5_9HYPH</name>
<sequence length="127" mass="14231">MKIVALIEDGLGHRHLVASRSPDLLRRELAARTRTAMLIWCAVPPEYHSAATIVTKAMDRLGADGPEALAAIPVNRIVKVLVDLCVTEPRRTARWRRIKRRVREIGQWFPGNWRGAAPAEHLRSPSA</sequence>
<dbReference type="EMBL" id="JQGC01000001">
    <property type="protein sequence ID" value="KFL32618.1"/>
    <property type="molecule type" value="Genomic_DNA"/>
</dbReference>